<dbReference type="EMBL" id="CM000141">
    <property type="protein sequence ID" value="EAZ30272.1"/>
    <property type="molecule type" value="Genomic_DNA"/>
</dbReference>
<accession>A3ASI3</accession>
<protein>
    <submittedName>
        <fullName evidence="2">Uncharacterized protein</fullName>
    </submittedName>
</protein>
<sequence length="220" mass="24971">MEPIKARCYTCSSTNISLIEDHEPDSPYIGLVIRGWQYQLERCGGADEQQPQEARRWPWTRWLVAVLTIILAPREDDSGSRLHREVAQNSGSKGRERHRWLDDDEAAPGRWQVRQERQCWLARQHGGCSAHCLLCEKTAAPVGSEDSWGGGGEDFGMGIGDLRVAWVGKWGMGERIFRSHNVLMDGRMEPRWRDRTVHAYAGTVTLQQRIAALWFTGSGL</sequence>
<evidence type="ECO:0000313" key="2">
    <source>
        <dbReference type="EMBL" id="EAZ30272.1"/>
    </source>
</evidence>
<evidence type="ECO:0000256" key="1">
    <source>
        <dbReference type="SAM" id="MobiDB-lite"/>
    </source>
</evidence>
<dbReference type="Proteomes" id="UP000007752">
    <property type="component" value="Chromosome 4"/>
</dbReference>
<gene>
    <name evidence="2" type="ORF">OsJ_14320</name>
</gene>
<name>A3ASI3_ORYSJ</name>
<reference evidence="2" key="1">
    <citation type="journal article" date="2005" name="PLoS Biol.">
        <title>The genomes of Oryza sativa: a history of duplications.</title>
        <authorList>
            <person name="Yu J."/>
            <person name="Wang J."/>
            <person name="Lin W."/>
            <person name="Li S."/>
            <person name="Li H."/>
            <person name="Zhou J."/>
            <person name="Ni P."/>
            <person name="Dong W."/>
            <person name="Hu S."/>
            <person name="Zeng C."/>
            <person name="Zhang J."/>
            <person name="Zhang Y."/>
            <person name="Li R."/>
            <person name="Xu Z."/>
            <person name="Li S."/>
            <person name="Li X."/>
            <person name="Zheng H."/>
            <person name="Cong L."/>
            <person name="Lin L."/>
            <person name="Yin J."/>
            <person name="Geng J."/>
            <person name="Li G."/>
            <person name="Shi J."/>
            <person name="Liu J."/>
            <person name="Lv H."/>
            <person name="Li J."/>
            <person name="Wang J."/>
            <person name="Deng Y."/>
            <person name="Ran L."/>
            <person name="Shi X."/>
            <person name="Wang X."/>
            <person name="Wu Q."/>
            <person name="Li C."/>
            <person name="Ren X."/>
            <person name="Wang J."/>
            <person name="Wang X."/>
            <person name="Li D."/>
            <person name="Liu D."/>
            <person name="Zhang X."/>
            <person name="Ji Z."/>
            <person name="Zhao W."/>
            <person name="Sun Y."/>
            <person name="Zhang Z."/>
            <person name="Bao J."/>
            <person name="Han Y."/>
            <person name="Dong L."/>
            <person name="Ji J."/>
            <person name="Chen P."/>
            <person name="Wu S."/>
            <person name="Liu J."/>
            <person name="Xiao Y."/>
            <person name="Bu D."/>
            <person name="Tan J."/>
            <person name="Yang L."/>
            <person name="Ye C."/>
            <person name="Zhang J."/>
            <person name="Xu J."/>
            <person name="Zhou Y."/>
            <person name="Yu Y."/>
            <person name="Zhang B."/>
            <person name="Zhuang S."/>
            <person name="Wei H."/>
            <person name="Liu B."/>
            <person name="Lei M."/>
            <person name="Yu H."/>
            <person name="Li Y."/>
            <person name="Xu H."/>
            <person name="Wei S."/>
            <person name="He X."/>
            <person name="Fang L."/>
            <person name="Zhang Z."/>
            <person name="Zhang Y."/>
            <person name="Huang X."/>
            <person name="Su Z."/>
            <person name="Tong W."/>
            <person name="Li J."/>
            <person name="Tong Z."/>
            <person name="Li S."/>
            <person name="Ye J."/>
            <person name="Wang L."/>
            <person name="Fang L."/>
            <person name="Lei T."/>
            <person name="Chen C."/>
            <person name="Chen H."/>
            <person name="Xu Z."/>
            <person name="Li H."/>
            <person name="Huang H."/>
            <person name="Zhang F."/>
            <person name="Xu H."/>
            <person name="Li N."/>
            <person name="Zhao C."/>
            <person name="Li S."/>
            <person name="Dong L."/>
            <person name="Huang Y."/>
            <person name="Li L."/>
            <person name="Xi Y."/>
            <person name="Qi Q."/>
            <person name="Li W."/>
            <person name="Zhang B."/>
            <person name="Hu W."/>
            <person name="Zhang Y."/>
            <person name="Tian X."/>
            <person name="Jiao Y."/>
            <person name="Liang X."/>
            <person name="Jin J."/>
            <person name="Gao L."/>
            <person name="Zheng W."/>
            <person name="Hao B."/>
            <person name="Liu S."/>
            <person name="Wang W."/>
            <person name="Yuan L."/>
            <person name="Cao M."/>
            <person name="McDermott J."/>
            <person name="Samudrala R."/>
            <person name="Wang J."/>
            <person name="Wong G.K."/>
            <person name="Yang H."/>
        </authorList>
    </citation>
    <scope>NUCLEOTIDE SEQUENCE [LARGE SCALE GENOMIC DNA]</scope>
</reference>
<proteinExistence type="predicted"/>
<feature type="region of interest" description="Disordered" evidence="1">
    <location>
        <begin position="80"/>
        <end position="99"/>
    </location>
</feature>
<reference evidence="2" key="2">
    <citation type="submission" date="2008-12" db="EMBL/GenBank/DDBJ databases">
        <title>Improved gene annotation of the rice (Oryza sativa) genomes.</title>
        <authorList>
            <person name="Wang J."/>
            <person name="Li R."/>
            <person name="Fan W."/>
            <person name="Huang Q."/>
            <person name="Zhang J."/>
            <person name="Zhou Y."/>
            <person name="Hu Y."/>
            <person name="Zi S."/>
            <person name="Li J."/>
            <person name="Ni P."/>
            <person name="Zheng H."/>
            <person name="Zhang Y."/>
            <person name="Zhao M."/>
            <person name="Hao Q."/>
            <person name="McDermott J."/>
            <person name="Samudrala R."/>
            <person name="Kristiansen K."/>
            <person name="Wong G.K.-S."/>
        </authorList>
    </citation>
    <scope>NUCLEOTIDE SEQUENCE</scope>
</reference>
<organism evidence="2">
    <name type="scientific">Oryza sativa subsp. japonica</name>
    <name type="common">Rice</name>
    <dbReference type="NCBI Taxonomy" id="39947"/>
    <lineage>
        <taxon>Eukaryota</taxon>
        <taxon>Viridiplantae</taxon>
        <taxon>Streptophyta</taxon>
        <taxon>Embryophyta</taxon>
        <taxon>Tracheophyta</taxon>
        <taxon>Spermatophyta</taxon>
        <taxon>Magnoliopsida</taxon>
        <taxon>Liliopsida</taxon>
        <taxon>Poales</taxon>
        <taxon>Poaceae</taxon>
        <taxon>BOP clade</taxon>
        <taxon>Oryzoideae</taxon>
        <taxon>Oryzeae</taxon>
        <taxon>Oryzinae</taxon>
        <taxon>Oryza</taxon>
        <taxon>Oryza sativa</taxon>
    </lineage>
</organism>
<dbReference type="AlphaFoldDB" id="A3ASI3"/>